<dbReference type="OrthoDB" id="117970at2157"/>
<accession>A0A1I6KKF7</accession>
<gene>
    <name evidence="3" type="ORF">SAMN05216559_0913</name>
</gene>
<evidence type="ECO:0000313" key="4">
    <source>
        <dbReference type="Proteomes" id="UP000199062"/>
    </source>
</evidence>
<dbReference type="PROSITE" id="PS50850">
    <property type="entry name" value="MFS"/>
    <property type="match status" value="1"/>
</dbReference>
<dbReference type="GO" id="GO:0005886">
    <property type="term" value="C:plasma membrane"/>
    <property type="evidence" value="ECO:0007669"/>
    <property type="project" value="TreeGrafter"/>
</dbReference>
<reference evidence="3 4" key="1">
    <citation type="submission" date="2016-10" db="EMBL/GenBank/DDBJ databases">
        <authorList>
            <person name="de Groot N.N."/>
        </authorList>
    </citation>
    <scope>NUCLEOTIDE SEQUENCE [LARGE SCALE GENOMIC DNA]</scope>
    <source>
        <strain evidence="3 4">CGMCC 1.10457</strain>
    </source>
</reference>
<organism evidence="3 4">
    <name type="scientific">Halomicrobium zhouii</name>
    <dbReference type="NCBI Taxonomy" id="767519"/>
    <lineage>
        <taxon>Archaea</taxon>
        <taxon>Methanobacteriati</taxon>
        <taxon>Methanobacteriota</taxon>
        <taxon>Stenosarchaea group</taxon>
        <taxon>Halobacteria</taxon>
        <taxon>Halobacteriales</taxon>
        <taxon>Haloarculaceae</taxon>
        <taxon>Halomicrobium</taxon>
    </lineage>
</organism>
<feature type="transmembrane region" description="Helical" evidence="1">
    <location>
        <begin position="271"/>
        <end position="291"/>
    </location>
</feature>
<evidence type="ECO:0000259" key="2">
    <source>
        <dbReference type="PROSITE" id="PS50850"/>
    </source>
</evidence>
<dbReference type="Pfam" id="PF07690">
    <property type="entry name" value="MFS_1"/>
    <property type="match status" value="1"/>
</dbReference>
<dbReference type="RefSeq" id="WP_177227154.1">
    <property type="nucleotide sequence ID" value="NZ_FOZK01000001.1"/>
</dbReference>
<keyword evidence="1" id="KW-0472">Membrane</keyword>
<dbReference type="InterPro" id="IPR011701">
    <property type="entry name" value="MFS"/>
</dbReference>
<feature type="transmembrane region" description="Helical" evidence="1">
    <location>
        <begin position="360"/>
        <end position="382"/>
    </location>
</feature>
<feature type="transmembrane region" description="Helical" evidence="1">
    <location>
        <begin position="388"/>
        <end position="410"/>
    </location>
</feature>
<feature type="domain" description="Major facilitator superfamily (MFS) profile" evidence="2">
    <location>
        <begin position="19"/>
        <end position="413"/>
    </location>
</feature>
<feature type="transmembrane region" description="Helical" evidence="1">
    <location>
        <begin position="83"/>
        <end position="103"/>
    </location>
</feature>
<dbReference type="AlphaFoldDB" id="A0A1I6KKF7"/>
<keyword evidence="4" id="KW-1185">Reference proteome</keyword>
<proteinExistence type="predicted"/>
<protein>
    <submittedName>
        <fullName evidence="3">Predicted arabinose efflux permease, MFS family</fullName>
    </submittedName>
</protein>
<sequence length="426" mass="43300">MLDGALATVRRIPRESALVVGLISGSQYVNHMYLVLLPPILTVLSGEFGVSLALLGVALGVQALTNTVFQLPFGHLADHYDRTLALALSSFLGAAGVLVVAAAPTFEWLVVGQAIVGVGVAGHHPAHYPLLTDATSEAVRGRAFSVYNVGGTFGFATPPVVITAIMGVPGLTWRHAVGLLGVVGLGYAVIVTVLFARRVDRSITGPNVAGSTGSASAAERVRSELGSLLADPAILVLAALALVASTANWGLSSYAVVFLTDTYGVGLDRANLALTGLFLTGAVGVLVGGSLTDRFSPAPVLLGSFVGLTALVGIIATGSVPALAAVGLFLLVGAVRSLEGPARDTLTQRLAGEGAVGKSFAIITIGIMLGSAVAPPVFGFLIERFDVQVAFFAVAAVAALATALTAAIVFRLQDAPAPEPVASEQH</sequence>
<keyword evidence="1" id="KW-0812">Transmembrane</keyword>
<dbReference type="PANTHER" id="PTHR43129">
    <property type="entry name" value="FOSMIDOMYCIN RESISTANCE PROTEIN"/>
    <property type="match status" value="1"/>
</dbReference>
<dbReference type="SUPFAM" id="SSF103473">
    <property type="entry name" value="MFS general substrate transporter"/>
    <property type="match status" value="1"/>
</dbReference>
<evidence type="ECO:0000313" key="3">
    <source>
        <dbReference type="EMBL" id="SFR91360.1"/>
    </source>
</evidence>
<dbReference type="InterPro" id="IPR020846">
    <property type="entry name" value="MFS_dom"/>
</dbReference>
<feature type="transmembrane region" description="Helical" evidence="1">
    <location>
        <begin position="176"/>
        <end position="196"/>
    </location>
</feature>
<feature type="transmembrane region" description="Helical" evidence="1">
    <location>
        <begin position="48"/>
        <end position="71"/>
    </location>
</feature>
<dbReference type="EMBL" id="FOZK01000001">
    <property type="protein sequence ID" value="SFR91360.1"/>
    <property type="molecule type" value="Genomic_DNA"/>
</dbReference>
<dbReference type="Gene3D" id="1.20.1250.20">
    <property type="entry name" value="MFS general substrate transporter like domains"/>
    <property type="match status" value="1"/>
</dbReference>
<dbReference type="PANTHER" id="PTHR43129:SF1">
    <property type="entry name" value="FOSMIDOMYCIN RESISTANCE PROTEIN"/>
    <property type="match status" value="1"/>
</dbReference>
<dbReference type="Proteomes" id="UP000199062">
    <property type="component" value="Unassembled WGS sequence"/>
</dbReference>
<feature type="transmembrane region" description="Helical" evidence="1">
    <location>
        <begin position="298"/>
        <end position="316"/>
    </location>
</feature>
<dbReference type="InterPro" id="IPR036259">
    <property type="entry name" value="MFS_trans_sf"/>
</dbReference>
<name>A0A1I6KKF7_9EURY</name>
<dbReference type="GO" id="GO:0022857">
    <property type="term" value="F:transmembrane transporter activity"/>
    <property type="evidence" value="ECO:0007669"/>
    <property type="project" value="InterPro"/>
</dbReference>
<keyword evidence="1" id="KW-1133">Transmembrane helix</keyword>
<evidence type="ECO:0000256" key="1">
    <source>
        <dbReference type="SAM" id="Phobius"/>
    </source>
</evidence>
<feature type="transmembrane region" description="Helical" evidence="1">
    <location>
        <begin position="228"/>
        <end position="251"/>
    </location>
</feature>